<gene>
    <name evidence="13" type="ORF">BUZ57_01980</name>
</gene>
<evidence type="ECO:0000256" key="11">
    <source>
        <dbReference type="ARBA" id="ARBA00023136"/>
    </source>
</evidence>
<dbReference type="Pfam" id="PF00512">
    <property type="entry name" value="HisKA"/>
    <property type="match status" value="1"/>
</dbReference>
<keyword evidence="5" id="KW-0597">Phosphoprotein</keyword>
<dbReference type="Proteomes" id="UP000285625">
    <property type="component" value="Unassembled WGS sequence"/>
</dbReference>
<dbReference type="InterPro" id="IPR003594">
    <property type="entry name" value="HATPase_dom"/>
</dbReference>
<keyword evidence="11" id="KW-0472">Membrane</keyword>
<dbReference type="InterPro" id="IPR005467">
    <property type="entry name" value="His_kinase_dom"/>
</dbReference>
<dbReference type="GO" id="GO:0005886">
    <property type="term" value="C:plasma membrane"/>
    <property type="evidence" value="ECO:0007669"/>
    <property type="project" value="TreeGrafter"/>
</dbReference>
<dbReference type="SUPFAM" id="SSF47384">
    <property type="entry name" value="Homodimeric domain of signal transducing histidine kinase"/>
    <property type="match status" value="1"/>
</dbReference>
<dbReference type="Gene3D" id="3.30.565.10">
    <property type="entry name" value="Histidine kinase-like ATPase, C-terminal domain"/>
    <property type="match status" value="1"/>
</dbReference>
<evidence type="ECO:0000313" key="13">
    <source>
        <dbReference type="EMBL" id="RIO47278.1"/>
    </source>
</evidence>
<dbReference type="CDD" id="cd00082">
    <property type="entry name" value="HisKA"/>
    <property type="match status" value="1"/>
</dbReference>
<reference evidence="13 14" key="1">
    <citation type="journal article" date="2016" name="Front. Microbiol.">
        <title>Comprehensive Phylogenetic Analysis of Bovine Non-aureus Staphylococci Species Based on Whole-Genome Sequencing.</title>
        <authorList>
            <person name="Naushad S."/>
            <person name="Barkema H.W."/>
            <person name="Luby C."/>
            <person name="Condas L.A."/>
            <person name="Nobrega D.B."/>
            <person name="Carson D.A."/>
            <person name="De Buck J."/>
        </authorList>
    </citation>
    <scope>NUCLEOTIDE SEQUENCE [LARGE SCALE GENOMIC DNA]</scope>
    <source>
        <strain evidence="13 14">SNUC 5959</strain>
    </source>
</reference>
<dbReference type="SUPFAM" id="SSF55874">
    <property type="entry name" value="ATPase domain of HSP90 chaperone/DNA topoisomerase II/histidine kinase"/>
    <property type="match status" value="1"/>
</dbReference>
<evidence type="ECO:0000256" key="8">
    <source>
        <dbReference type="ARBA" id="ARBA00022777"/>
    </source>
</evidence>
<dbReference type="SMART" id="SM00387">
    <property type="entry name" value="HATPase_c"/>
    <property type="match status" value="1"/>
</dbReference>
<dbReference type="RefSeq" id="WP_119635079.1">
    <property type="nucleotide sequence ID" value="NZ_JAUBYW010000011.1"/>
</dbReference>
<dbReference type="EC" id="2.7.13.3" evidence="3"/>
<evidence type="ECO:0000256" key="10">
    <source>
        <dbReference type="ARBA" id="ARBA00023012"/>
    </source>
</evidence>
<dbReference type="InterPro" id="IPR036097">
    <property type="entry name" value="HisK_dim/P_sf"/>
</dbReference>
<protein>
    <recommendedName>
        <fullName evidence="3">histidine kinase</fullName>
        <ecNumber evidence="3">2.7.13.3</ecNumber>
    </recommendedName>
</protein>
<evidence type="ECO:0000259" key="12">
    <source>
        <dbReference type="PROSITE" id="PS50109"/>
    </source>
</evidence>
<evidence type="ECO:0000256" key="9">
    <source>
        <dbReference type="ARBA" id="ARBA00022840"/>
    </source>
</evidence>
<dbReference type="GO" id="GO:0005524">
    <property type="term" value="F:ATP binding"/>
    <property type="evidence" value="ECO:0007669"/>
    <property type="project" value="UniProtKB-KW"/>
</dbReference>
<dbReference type="AlphaFoldDB" id="A0A418JLD1"/>
<dbReference type="GO" id="GO:0000155">
    <property type="term" value="F:phosphorelay sensor kinase activity"/>
    <property type="evidence" value="ECO:0007669"/>
    <property type="project" value="InterPro"/>
</dbReference>
<keyword evidence="6" id="KW-0808">Transferase</keyword>
<keyword evidence="7" id="KW-0547">Nucleotide-binding</keyword>
<comment type="caution">
    <text evidence="13">The sequence shown here is derived from an EMBL/GenBank/DDBJ whole genome shotgun (WGS) entry which is preliminary data.</text>
</comment>
<dbReference type="Gene3D" id="1.10.287.130">
    <property type="match status" value="1"/>
</dbReference>
<feature type="domain" description="Histidine kinase" evidence="12">
    <location>
        <begin position="90"/>
        <end position="301"/>
    </location>
</feature>
<evidence type="ECO:0000256" key="2">
    <source>
        <dbReference type="ARBA" id="ARBA00004651"/>
    </source>
</evidence>
<dbReference type="SMART" id="SM00388">
    <property type="entry name" value="HisKA"/>
    <property type="match status" value="1"/>
</dbReference>
<evidence type="ECO:0000256" key="3">
    <source>
        <dbReference type="ARBA" id="ARBA00012438"/>
    </source>
</evidence>
<dbReference type="InterPro" id="IPR003661">
    <property type="entry name" value="HisK_dim/P_dom"/>
</dbReference>
<evidence type="ECO:0000313" key="14">
    <source>
        <dbReference type="Proteomes" id="UP000285625"/>
    </source>
</evidence>
<evidence type="ECO:0000256" key="5">
    <source>
        <dbReference type="ARBA" id="ARBA00022553"/>
    </source>
</evidence>
<evidence type="ECO:0000256" key="6">
    <source>
        <dbReference type="ARBA" id="ARBA00022679"/>
    </source>
</evidence>
<keyword evidence="8 13" id="KW-0418">Kinase</keyword>
<evidence type="ECO:0000256" key="4">
    <source>
        <dbReference type="ARBA" id="ARBA00022475"/>
    </source>
</evidence>
<dbReference type="PANTHER" id="PTHR45453">
    <property type="entry name" value="PHOSPHATE REGULON SENSOR PROTEIN PHOR"/>
    <property type="match status" value="1"/>
</dbReference>
<keyword evidence="4" id="KW-1003">Cell membrane</keyword>
<dbReference type="PANTHER" id="PTHR45453:SF1">
    <property type="entry name" value="PHOSPHATE REGULON SENSOR PROTEIN PHOR"/>
    <property type="match status" value="1"/>
</dbReference>
<dbReference type="InterPro" id="IPR008358">
    <property type="entry name" value="Sig_transdc_His_kin/Pase_MprB"/>
</dbReference>
<sequence length="305" mass="36084">MIYILVVVLMCINVFIGSQYLRLWRELHYVEQQLKQLNKTIDSNQVIRSSSHMKSCQSFIRELNRYIHQLNVYRQFFRKKELMLNKEINNVSHDLRTPLTAIKGYSELMQETSNPSEIQAYAKVIDQKAAHLIHSVNLFHELTYMNALDYELELESYVINDFVQEQFMSYFNQFHEKGMVVTFHMPTSYRAFIHHESMIRVLDNVIQNSLRYGNNIVNVSIQELQDDLIVCIQNDTMLDLRTEQLSHLFERSYTLDESRTQQQTGVGLYIVKTLMLRQQGDASIQFNQPMFEMRLTLKRDTACVT</sequence>
<name>A0A418JLD1_STAHY</name>
<evidence type="ECO:0000256" key="7">
    <source>
        <dbReference type="ARBA" id="ARBA00022741"/>
    </source>
</evidence>
<dbReference type="GO" id="GO:0016036">
    <property type="term" value="P:cellular response to phosphate starvation"/>
    <property type="evidence" value="ECO:0007669"/>
    <property type="project" value="TreeGrafter"/>
</dbReference>
<dbReference type="GO" id="GO:0004721">
    <property type="term" value="F:phosphoprotein phosphatase activity"/>
    <property type="evidence" value="ECO:0007669"/>
    <property type="project" value="TreeGrafter"/>
</dbReference>
<keyword evidence="10" id="KW-0902">Two-component regulatory system</keyword>
<comment type="catalytic activity">
    <reaction evidence="1">
        <text>ATP + protein L-histidine = ADP + protein N-phospho-L-histidine.</text>
        <dbReference type="EC" id="2.7.13.3"/>
    </reaction>
</comment>
<keyword evidence="9" id="KW-0067">ATP-binding</keyword>
<evidence type="ECO:0000256" key="1">
    <source>
        <dbReference type="ARBA" id="ARBA00000085"/>
    </source>
</evidence>
<dbReference type="InterPro" id="IPR050351">
    <property type="entry name" value="BphY/WalK/GraS-like"/>
</dbReference>
<organism evidence="13 14">
    <name type="scientific">Staphylococcus hyicus</name>
    <dbReference type="NCBI Taxonomy" id="1284"/>
    <lineage>
        <taxon>Bacteria</taxon>
        <taxon>Bacillati</taxon>
        <taxon>Bacillota</taxon>
        <taxon>Bacilli</taxon>
        <taxon>Bacillales</taxon>
        <taxon>Staphylococcaceae</taxon>
        <taxon>Staphylococcus</taxon>
    </lineage>
</organism>
<dbReference type="Pfam" id="PF02518">
    <property type="entry name" value="HATPase_c"/>
    <property type="match status" value="1"/>
</dbReference>
<dbReference type="InterPro" id="IPR036890">
    <property type="entry name" value="HATPase_C_sf"/>
</dbReference>
<dbReference type="PROSITE" id="PS50109">
    <property type="entry name" value="HIS_KIN"/>
    <property type="match status" value="1"/>
</dbReference>
<proteinExistence type="predicted"/>
<dbReference type="PRINTS" id="PR01780">
    <property type="entry name" value="LANTIREGPROT"/>
</dbReference>
<dbReference type="EMBL" id="QXVO01000004">
    <property type="protein sequence ID" value="RIO47278.1"/>
    <property type="molecule type" value="Genomic_DNA"/>
</dbReference>
<comment type="subcellular location">
    <subcellularLocation>
        <location evidence="2">Cell membrane</location>
        <topology evidence="2">Multi-pass membrane protein</topology>
    </subcellularLocation>
</comment>
<accession>A0A418JLD1</accession>